<keyword evidence="3" id="KW-1185">Reference proteome</keyword>
<dbReference type="AlphaFoldDB" id="A0A7X5Y167"/>
<dbReference type="EMBL" id="JAATJB010000005">
    <property type="protein sequence ID" value="NJB97895.1"/>
    <property type="molecule type" value="Genomic_DNA"/>
</dbReference>
<comment type="caution">
    <text evidence="2">The sequence shown here is derived from an EMBL/GenBank/DDBJ whole genome shotgun (WGS) entry which is preliminary data.</text>
</comment>
<dbReference type="Proteomes" id="UP000531251">
    <property type="component" value="Unassembled WGS sequence"/>
</dbReference>
<evidence type="ECO:0000256" key="1">
    <source>
        <dbReference type="SAM" id="SignalP"/>
    </source>
</evidence>
<accession>A0A7X5Y167</accession>
<keyword evidence="1" id="KW-0732">Signal</keyword>
<evidence type="ECO:0000313" key="2">
    <source>
        <dbReference type="EMBL" id="NJB97895.1"/>
    </source>
</evidence>
<reference evidence="2 3" key="1">
    <citation type="submission" date="2020-03" db="EMBL/GenBank/DDBJ databases">
        <title>Genomic Encyclopedia of Type Strains, Phase IV (KMG-IV): sequencing the most valuable type-strain genomes for metagenomic binning, comparative biology and taxonomic classification.</title>
        <authorList>
            <person name="Goeker M."/>
        </authorList>
    </citation>
    <scope>NUCLEOTIDE SEQUENCE [LARGE SCALE GENOMIC DNA]</scope>
    <source>
        <strain evidence="2 3">DSM 7225</strain>
    </source>
</reference>
<protein>
    <submittedName>
        <fullName evidence="2">Uncharacterized protein</fullName>
    </submittedName>
</protein>
<feature type="chain" id="PRO_5030988561" evidence="1">
    <location>
        <begin position="24"/>
        <end position="364"/>
    </location>
</feature>
<gene>
    <name evidence="2" type="ORF">GGR89_002210</name>
</gene>
<evidence type="ECO:0000313" key="3">
    <source>
        <dbReference type="Proteomes" id="UP000531251"/>
    </source>
</evidence>
<dbReference type="RefSeq" id="WP_125977447.1">
    <property type="nucleotide sequence ID" value="NZ_BAAADY010000014.1"/>
</dbReference>
<feature type="signal peptide" evidence="1">
    <location>
        <begin position="1"/>
        <end position="23"/>
    </location>
</feature>
<name>A0A7X5Y167_9SPHN</name>
<proteinExistence type="predicted"/>
<organism evidence="2 3">
    <name type="scientific">Sphingomonas trueperi</name>
    <dbReference type="NCBI Taxonomy" id="53317"/>
    <lineage>
        <taxon>Bacteria</taxon>
        <taxon>Pseudomonadati</taxon>
        <taxon>Pseudomonadota</taxon>
        <taxon>Alphaproteobacteria</taxon>
        <taxon>Sphingomonadales</taxon>
        <taxon>Sphingomonadaceae</taxon>
        <taxon>Sphingomonas</taxon>
    </lineage>
</organism>
<sequence>MFRPTARFFAATMLALAPAVARAGPEQLYQGTVGTARIVMTLSEDKGEVFGQYFYFSSRLDIDLSGSVRGQTLDLESRVTGDKLHLTRSGATLAGTLTTAKAKRLPVRLRPAGAPEGLPTDLPPKLSGYERWHLTGLSLTAQQAETVNGKTIRWYREPLSGIRLFRIESGYAAPALAAVNHALARNQWQDVSAWFACTGYEGGPGTDVAEAKRPWLGANHMSYVWNASWSCAGTAHPDFATAGHSFDMRTGRELKLDDLLHFGPAPIPAEESDGWYSYRSKRFAPGVVALLKRYHPDEMTKPAEGDEDGCDYSDPEVWDFPGWALSEKGLWLGAYFARVQRACDAPDWAILPWSALGLKPGERP</sequence>